<keyword evidence="7 16" id="KW-0336">GPI-anchor</keyword>
<dbReference type="GO" id="GO:0098552">
    <property type="term" value="C:side of membrane"/>
    <property type="evidence" value="ECO:0007669"/>
    <property type="project" value="UniProtKB-KW"/>
</dbReference>
<organism evidence="17 18">
    <name type="scientific">Alosa alosa</name>
    <name type="common">allis shad</name>
    <dbReference type="NCBI Taxonomy" id="278164"/>
    <lineage>
        <taxon>Eukaryota</taxon>
        <taxon>Metazoa</taxon>
        <taxon>Chordata</taxon>
        <taxon>Craniata</taxon>
        <taxon>Vertebrata</taxon>
        <taxon>Euteleostomi</taxon>
        <taxon>Actinopterygii</taxon>
        <taxon>Neopterygii</taxon>
        <taxon>Teleostei</taxon>
        <taxon>Clupei</taxon>
        <taxon>Clupeiformes</taxon>
        <taxon>Clupeoidei</taxon>
        <taxon>Clupeidae</taxon>
        <taxon>Alosa</taxon>
    </lineage>
</organism>
<evidence type="ECO:0000256" key="4">
    <source>
        <dbReference type="ARBA" id="ARBA00014714"/>
    </source>
</evidence>
<evidence type="ECO:0000256" key="13">
    <source>
        <dbReference type="ARBA" id="ARBA00023207"/>
    </source>
</evidence>
<name>A0AAV6GRR3_9TELE</name>
<keyword evidence="18" id="KW-1185">Reference proteome</keyword>
<keyword evidence="12" id="KW-0325">Glycoprotein</keyword>
<evidence type="ECO:0000256" key="8">
    <source>
        <dbReference type="ARBA" id="ARBA00022729"/>
    </source>
</evidence>
<dbReference type="GO" id="GO:0016477">
    <property type="term" value="P:cell migration"/>
    <property type="evidence" value="ECO:0007669"/>
    <property type="project" value="TreeGrafter"/>
</dbReference>
<keyword evidence="6" id="KW-0964">Secreted</keyword>
<evidence type="ECO:0000256" key="7">
    <source>
        <dbReference type="ARBA" id="ARBA00022622"/>
    </source>
</evidence>
<dbReference type="GO" id="GO:0005576">
    <property type="term" value="C:extracellular region"/>
    <property type="evidence" value="ECO:0007669"/>
    <property type="project" value="UniProtKB-SubCell"/>
</dbReference>
<evidence type="ECO:0000256" key="15">
    <source>
        <dbReference type="RuleBase" id="RU003518"/>
    </source>
</evidence>
<dbReference type="PANTHER" id="PTHR10822">
    <property type="entry name" value="GLYPICAN"/>
    <property type="match status" value="1"/>
</dbReference>
<gene>
    <name evidence="17" type="ORF">AALO_G00131050</name>
</gene>
<comment type="similarity">
    <text evidence="3 15">Belongs to the glypican family.</text>
</comment>
<keyword evidence="5" id="KW-1003">Cell membrane</keyword>
<dbReference type="GO" id="GO:0005886">
    <property type="term" value="C:plasma membrane"/>
    <property type="evidence" value="ECO:0007669"/>
    <property type="project" value="UniProtKB-SubCell"/>
</dbReference>
<comment type="caution">
    <text evidence="17">The sequence shown here is derived from an EMBL/GenBank/DDBJ whole genome shotgun (WGS) entry which is preliminary data.</text>
</comment>
<dbReference type="GO" id="GO:0040037">
    <property type="term" value="P:negative regulation of fibroblast growth factor receptor signaling pathway"/>
    <property type="evidence" value="ECO:0007669"/>
    <property type="project" value="TreeGrafter"/>
</dbReference>
<dbReference type="GO" id="GO:1905475">
    <property type="term" value="P:regulation of protein localization to membrane"/>
    <property type="evidence" value="ECO:0007669"/>
    <property type="project" value="TreeGrafter"/>
</dbReference>
<keyword evidence="10 16" id="KW-0472">Membrane</keyword>
<dbReference type="Pfam" id="PF01153">
    <property type="entry name" value="Glypican"/>
    <property type="match status" value="1"/>
</dbReference>
<proteinExistence type="inferred from homology"/>
<evidence type="ECO:0000256" key="9">
    <source>
        <dbReference type="ARBA" id="ARBA00022974"/>
    </source>
</evidence>
<keyword evidence="13 16" id="KW-0357">Heparan sulfate</keyword>
<dbReference type="InterPro" id="IPR019803">
    <property type="entry name" value="Glypican_CS"/>
</dbReference>
<evidence type="ECO:0000256" key="12">
    <source>
        <dbReference type="ARBA" id="ARBA00023180"/>
    </source>
</evidence>
<keyword evidence="9 16" id="KW-0654">Proteoglycan</keyword>
<reference evidence="17" key="1">
    <citation type="submission" date="2020-10" db="EMBL/GenBank/DDBJ databases">
        <title>Chromosome-scale genome assembly of the Allis shad, Alosa alosa.</title>
        <authorList>
            <person name="Margot Z."/>
            <person name="Christophe K."/>
            <person name="Cabau C."/>
            <person name="Louis A."/>
            <person name="Berthelot C."/>
            <person name="Parey E."/>
            <person name="Roest Crollius H."/>
            <person name="Montfort J."/>
            <person name="Robinson-Rechavi M."/>
            <person name="Bucao C."/>
            <person name="Bouchez O."/>
            <person name="Gislard M."/>
            <person name="Lluch J."/>
            <person name="Milhes M."/>
            <person name="Lampietro C."/>
            <person name="Lopez Roques C."/>
            <person name="Donnadieu C."/>
            <person name="Braasch I."/>
            <person name="Desvignes T."/>
            <person name="Postlethwait J."/>
            <person name="Bobe J."/>
            <person name="Guiguen Y."/>
        </authorList>
    </citation>
    <scope>NUCLEOTIDE SEQUENCE</scope>
    <source>
        <strain evidence="17">M-15738</strain>
        <tissue evidence="17">Blood</tissue>
    </source>
</reference>
<keyword evidence="11" id="KW-1015">Disulfide bond</keyword>
<dbReference type="EMBL" id="JADWDJ010000009">
    <property type="protein sequence ID" value="KAG5276365.1"/>
    <property type="molecule type" value="Genomic_DNA"/>
</dbReference>
<comment type="function">
    <text evidence="16">Cell surface proteoglycan.</text>
</comment>
<evidence type="ECO:0000256" key="10">
    <source>
        <dbReference type="ARBA" id="ARBA00023136"/>
    </source>
</evidence>
<dbReference type="Proteomes" id="UP000823561">
    <property type="component" value="Chromosome 9"/>
</dbReference>
<evidence type="ECO:0000256" key="1">
    <source>
        <dbReference type="ARBA" id="ARBA00004239"/>
    </source>
</evidence>
<evidence type="ECO:0000256" key="14">
    <source>
        <dbReference type="ARBA" id="ARBA00023288"/>
    </source>
</evidence>
<dbReference type="PROSITE" id="PS01207">
    <property type="entry name" value="GLYPICAN"/>
    <property type="match status" value="1"/>
</dbReference>
<evidence type="ECO:0000256" key="11">
    <source>
        <dbReference type="ARBA" id="ARBA00023157"/>
    </source>
</evidence>
<dbReference type="AlphaFoldDB" id="A0AAV6GRR3"/>
<dbReference type="GO" id="GO:0017134">
    <property type="term" value="F:fibroblast growth factor binding"/>
    <property type="evidence" value="ECO:0007669"/>
    <property type="project" value="TreeGrafter"/>
</dbReference>
<keyword evidence="14 16" id="KW-0449">Lipoprotein</keyword>
<protein>
    <recommendedName>
        <fullName evidence="4">Glypican-1</fullName>
    </recommendedName>
</protein>
<sequence length="641" mass="70282">MRTVQWLHAEPVNCRVAARCHLQVEPTSTQRENTSTRVGRATGSAQAPVSRAVFISVYLSELLYYHDRERTCAAERAFSAAELASHRVSDTMDVTATVLLLSLAVPVLLSADSVGSKARSCADVRQFYSGKGFTLNGVPQSEISGEHLRVCPQGYTCCTSAMEETLVALSRRELEGLVREAGRSIQATLNAQYRSFDTYFLELLDGSERWLESEFPEAVGGLYERNAGLFRDLYRDLRQFYRGIPLSLDEALDDLWTRLLERRIKATPNITMATDGLTDDFLECGVKQAEALQLYGEAPRQMKTALVPTLITARAFTQALTSAGEVVRKVSQVPLSAECNRAIMKLVYCGQCRGLGGLKPCPNYCTNVMKGCLANQADLQAEWESLIDALLEVAASFGASPGLDSALFSIPVRISEGLLSLQDGMDTFRSKVWQACGTPTVEPTESAGSEDRRKRSITVLHYKSSSTAAVRLEVQVSDVSSKLKEMLQFWLQLPAALCKSKAASSTDRCWNGNTKARYLLEVIGDGLASQINNPEVDVDITKPDMSVRQQIMQLKITTSRLLTALSGQDVDFQDNSDDISGSGSGLCLGQACVHSRVLVSRGNRPRYYTPGNKRVKGTANQGLPCNNLVLLLLASVVLLRR</sequence>
<dbReference type="PANTHER" id="PTHR10822:SF8">
    <property type="entry name" value="GLYPICAN-1"/>
    <property type="match status" value="1"/>
</dbReference>
<evidence type="ECO:0000256" key="6">
    <source>
        <dbReference type="ARBA" id="ARBA00022525"/>
    </source>
</evidence>
<evidence type="ECO:0000313" key="17">
    <source>
        <dbReference type="EMBL" id="KAG5276365.1"/>
    </source>
</evidence>
<accession>A0AAV6GRR3</accession>
<keyword evidence="8" id="KW-0732">Signal</keyword>
<comment type="subcellular location">
    <subcellularLocation>
        <location evidence="2 16">Cell membrane</location>
        <topology evidence="2 16">Lipid-anchor</topology>
        <topology evidence="2 16">GPI-anchor</topology>
    </subcellularLocation>
    <subcellularLocation>
        <location evidence="1">Secreted</location>
        <location evidence="1">Extracellular space</location>
    </subcellularLocation>
</comment>
<evidence type="ECO:0000256" key="5">
    <source>
        <dbReference type="ARBA" id="ARBA00022475"/>
    </source>
</evidence>
<evidence type="ECO:0000256" key="2">
    <source>
        <dbReference type="ARBA" id="ARBA00004609"/>
    </source>
</evidence>
<evidence type="ECO:0000256" key="16">
    <source>
        <dbReference type="RuleBase" id="RU003519"/>
    </source>
</evidence>
<evidence type="ECO:0000313" key="18">
    <source>
        <dbReference type="Proteomes" id="UP000823561"/>
    </source>
</evidence>
<dbReference type="InterPro" id="IPR001863">
    <property type="entry name" value="Glypican"/>
</dbReference>
<evidence type="ECO:0000256" key="3">
    <source>
        <dbReference type="ARBA" id="ARBA00010260"/>
    </source>
</evidence>
<dbReference type="GO" id="GO:0009986">
    <property type="term" value="C:cell surface"/>
    <property type="evidence" value="ECO:0007669"/>
    <property type="project" value="TreeGrafter"/>
</dbReference>
<dbReference type="GO" id="GO:0045202">
    <property type="term" value="C:synapse"/>
    <property type="evidence" value="ECO:0007669"/>
    <property type="project" value="TreeGrafter"/>
</dbReference>